<dbReference type="AlphaFoldDB" id="A0AAU2VZ34"/>
<evidence type="ECO:0000313" key="1">
    <source>
        <dbReference type="EMBL" id="WTW72343.1"/>
    </source>
</evidence>
<protein>
    <submittedName>
        <fullName evidence="1">Uncharacterized protein</fullName>
    </submittedName>
</protein>
<name>A0AAU2VZ34_9ACTN</name>
<sequence>MEREDLPNLRALGFEDDELMALGLWEPVTGSPTDLAEMYVRRSKKKDTLRARNTILLMLAGGALPV</sequence>
<reference evidence="1" key="1">
    <citation type="submission" date="2022-10" db="EMBL/GenBank/DDBJ databases">
        <title>The complete genomes of actinobacterial strains from the NBC collection.</title>
        <authorList>
            <person name="Joergensen T.S."/>
            <person name="Alvarez Arevalo M."/>
            <person name="Sterndorff E.B."/>
            <person name="Faurdal D."/>
            <person name="Vuksanovic O."/>
            <person name="Mourched A.-S."/>
            <person name="Charusanti P."/>
            <person name="Shaw S."/>
            <person name="Blin K."/>
            <person name="Weber T."/>
        </authorList>
    </citation>
    <scope>NUCLEOTIDE SEQUENCE</scope>
    <source>
        <strain evidence="1">NBC_00008</strain>
    </source>
</reference>
<gene>
    <name evidence="1" type="ORF">OG398_30825</name>
</gene>
<dbReference type="EMBL" id="CP108313">
    <property type="protein sequence ID" value="WTW72343.1"/>
    <property type="molecule type" value="Genomic_DNA"/>
</dbReference>
<proteinExistence type="predicted"/>
<organism evidence="1">
    <name type="scientific">Streptomyces sp. NBC_00008</name>
    <dbReference type="NCBI Taxonomy" id="2903610"/>
    <lineage>
        <taxon>Bacteria</taxon>
        <taxon>Bacillati</taxon>
        <taxon>Actinomycetota</taxon>
        <taxon>Actinomycetes</taxon>
        <taxon>Kitasatosporales</taxon>
        <taxon>Streptomycetaceae</taxon>
        <taxon>Streptomyces</taxon>
    </lineage>
</organism>
<accession>A0AAU2VZ34</accession>